<proteinExistence type="predicted"/>
<dbReference type="EMBL" id="JASCZI010095424">
    <property type="protein sequence ID" value="MED6154016.1"/>
    <property type="molecule type" value="Genomic_DNA"/>
</dbReference>
<sequence length="254" mass="28466">MMEQKKEIEAIWSDEQRLKLQRSLLGVSVKPIEFRKVMNLLFEEWKGSGETKRRDVGPYQCLITFFSPEIRDAAMEDQLLQSVFDEIRPHWNIFWSLSRHVWIEIMDFPIFMEENSDSMEEPKTVLVVEETQAEQEQSPASSGRTNLNLKNVGDPQLDAIINCNLIAVLAINWVGDNGGAGVGSSRHELMKNVHEPGVHFYNKEGCGVLGLDPMVCEAQIAAKKKIKPKQPSDEKGGGPIVAKKGPIGYGGLDS</sequence>
<accession>A0ABU6U1D3</accession>
<organism evidence="2 3">
    <name type="scientific">Stylosanthes scabra</name>
    <dbReference type="NCBI Taxonomy" id="79078"/>
    <lineage>
        <taxon>Eukaryota</taxon>
        <taxon>Viridiplantae</taxon>
        <taxon>Streptophyta</taxon>
        <taxon>Embryophyta</taxon>
        <taxon>Tracheophyta</taxon>
        <taxon>Spermatophyta</taxon>
        <taxon>Magnoliopsida</taxon>
        <taxon>eudicotyledons</taxon>
        <taxon>Gunneridae</taxon>
        <taxon>Pentapetalae</taxon>
        <taxon>rosids</taxon>
        <taxon>fabids</taxon>
        <taxon>Fabales</taxon>
        <taxon>Fabaceae</taxon>
        <taxon>Papilionoideae</taxon>
        <taxon>50 kb inversion clade</taxon>
        <taxon>dalbergioids sensu lato</taxon>
        <taxon>Dalbergieae</taxon>
        <taxon>Pterocarpus clade</taxon>
        <taxon>Stylosanthes</taxon>
    </lineage>
</organism>
<feature type="region of interest" description="Disordered" evidence="1">
    <location>
        <begin position="224"/>
        <end position="254"/>
    </location>
</feature>
<evidence type="ECO:0000256" key="1">
    <source>
        <dbReference type="SAM" id="MobiDB-lite"/>
    </source>
</evidence>
<protein>
    <recommendedName>
        <fullName evidence="4">DUF4283 domain-containing protein</fullName>
    </recommendedName>
</protein>
<evidence type="ECO:0000313" key="3">
    <source>
        <dbReference type="Proteomes" id="UP001341840"/>
    </source>
</evidence>
<keyword evidence="3" id="KW-1185">Reference proteome</keyword>
<reference evidence="2 3" key="1">
    <citation type="journal article" date="2023" name="Plants (Basel)">
        <title>Bridging the Gap: Combining Genomics and Transcriptomics Approaches to Understand Stylosanthes scabra, an Orphan Legume from the Brazilian Caatinga.</title>
        <authorList>
            <person name="Ferreira-Neto J.R.C."/>
            <person name="da Silva M.D."/>
            <person name="Binneck E."/>
            <person name="de Melo N.F."/>
            <person name="da Silva R.H."/>
            <person name="de Melo A.L.T.M."/>
            <person name="Pandolfi V."/>
            <person name="Bustamante F.O."/>
            <person name="Brasileiro-Vidal A.C."/>
            <person name="Benko-Iseppon A.M."/>
        </authorList>
    </citation>
    <scope>NUCLEOTIDE SEQUENCE [LARGE SCALE GENOMIC DNA]</scope>
    <source>
        <tissue evidence="2">Leaves</tissue>
    </source>
</reference>
<evidence type="ECO:0008006" key="4">
    <source>
        <dbReference type="Google" id="ProtNLM"/>
    </source>
</evidence>
<gene>
    <name evidence="2" type="ORF">PIB30_107926</name>
</gene>
<evidence type="ECO:0000313" key="2">
    <source>
        <dbReference type="EMBL" id="MED6154016.1"/>
    </source>
</evidence>
<dbReference type="Proteomes" id="UP001341840">
    <property type="component" value="Unassembled WGS sequence"/>
</dbReference>
<comment type="caution">
    <text evidence="2">The sequence shown here is derived from an EMBL/GenBank/DDBJ whole genome shotgun (WGS) entry which is preliminary data.</text>
</comment>
<name>A0ABU6U1D3_9FABA</name>